<gene>
    <name evidence="3" type="ORF">TrLO_g1626</name>
</gene>
<dbReference type="SUPFAM" id="SSF48452">
    <property type="entry name" value="TPR-like"/>
    <property type="match status" value="1"/>
</dbReference>
<accession>A0A9W7E9T9</accession>
<dbReference type="Gene3D" id="1.25.40.10">
    <property type="entry name" value="Tetratricopeptide repeat domain"/>
    <property type="match status" value="1"/>
</dbReference>
<dbReference type="InterPro" id="IPR011990">
    <property type="entry name" value="TPR-like_helical_dom_sf"/>
</dbReference>
<comment type="caution">
    <text evidence="3">The sequence shown here is derived from an EMBL/GenBank/DDBJ whole genome shotgun (WGS) entry which is preliminary data.</text>
</comment>
<name>A0A9W7E9T9_9STRA</name>
<sequence length="86" mass="10081">MGAVYYKLEYYERALEGKERLMGKAHPSTFDTVMNTAVIYEAQKDYGKAEELYERVLEGYEAQFGKDHKDTKICAKNFRNLSQDER</sequence>
<dbReference type="PANTHER" id="PTHR45641">
    <property type="entry name" value="TETRATRICOPEPTIDE REPEAT PROTEIN (AFU_ORTHOLOGUE AFUA_6G03870)"/>
    <property type="match status" value="1"/>
</dbReference>
<evidence type="ECO:0000313" key="4">
    <source>
        <dbReference type="Proteomes" id="UP001165122"/>
    </source>
</evidence>
<evidence type="ECO:0000256" key="1">
    <source>
        <dbReference type="ARBA" id="ARBA00022737"/>
    </source>
</evidence>
<reference evidence="4" key="1">
    <citation type="journal article" date="2023" name="Commun. Biol.">
        <title>Genome analysis of Parmales, the sister group of diatoms, reveals the evolutionary specialization of diatoms from phago-mixotrophs to photoautotrophs.</title>
        <authorList>
            <person name="Ban H."/>
            <person name="Sato S."/>
            <person name="Yoshikawa S."/>
            <person name="Yamada K."/>
            <person name="Nakamura Y."/>
            <person name="Ichinomiya M."/>
            <person name="Sato N."/>
            <person name="Blanc-Mathieu R."/>
            <person name="Endo H."/>
            <person name="Kuwata A."/>
            <person name="Ogata H."/>
        </authorList>
    </citation>
    <scope>NUCLEOTIDE SEQUENCE [LARGE SCALE GENOMIC DNA]</scope>
    <source>
        <strain evidence="4">NIES 3700</strain>
    </source>
</reference>
<evidence type="ECO:0000313" key="3">
    <source>
        <dbReference type="EMBL" id="GMH70280.1"/>
    </source>
</evidence>
<proteinExistence type="predicted"/>
<dbReference type="EMBL" id="BRXW01000617">
    <property type="protein sequence ID" value="GMH70280.1"/>
    <property type="molecule type" value="Genomic_DNA"/>
</dbReference>
<keyword evidence="2" id="KW-0802">TPR repeat</keyword>
<protein>
    <recommendedName>
        <fullName evidence="5">Kinesin light chain</fullName>
    </recommendedName>
</protein>
<organism evidence="3 4">
    <name type="scientific">Triparma laevis f. longispina</name>
    <dbReference type="NCBI Taxonomy" id="1714387"/>
    <lineage>
        <taxon>Eukaryota</taxon>
        <taxon>Sar</taxon>
        <taxon>Stramenopiles</taxon>
        <taxon>Ochrophyta</taxon>
        <taxon>Bolidophyceae</taxon>
        <taxon>Parmales</taxon>
        <taxon>Triparmaceae</taxon>
        <taxon>Triparma</taxon>
    </lineage>
</organism>
<dbReference type="Proteomes" id="UP001165122">
    <property type="component" value="Unassembled WGS sequence"/>
</dbReference>
<keyword evidence="4" id="KW-1185">Reference proteome</keyword>
<dbReference type="OrthoDB" id="1658288at2759"/>
<dbReference type="Pfam" id="PF13424">
    <property type="entry name" value="TPR_12"/>
    <property type="match status" value="1"/>
</dbReference>
<evidence type="ECO:0008006" key="5">
    <source>
        <dbReference type="Google" id="ProtNLM"/>
    </source>
</evidence>
<keyword evidence="1" id="KW-0677">Repeat</keyword>
<dbReference type="AlphaFoldDB" id="A0A9W7E9T9"/>
<evidence type="ECO:0000256" key="2">
    <source>
        <dbReference type="ARBA" id="ARBA00022803"/>
    </source>
</evidence>